<reference evidence="1" key="1">
    <citation type="submission" date="2020-04" db="EMBL/GenBank/DDBJ databases">
        <authorList>
            <person name="Alioto T."/>
            <person name="Alioto T."/>
            <person name="Gomez Garrido J."/>
        </authorList>
    </citation>
    <scope>NUCLEOTIDE SEQUENCE</scope>
    <source>
        <strain evidence="1">A484AB</strain>
    </source>
</reference>
<dbReference type="PANTHER" id="PTHR33332">
    <property type="entry name" value="REVERSE TRANSCRIPTASE DOMAIN-CONTAINING PROTEIN"/>
    <property type="match status" value="1"/>
</dbReference>
<sequence>MYERDYNLRNARANNSELFWSTYKKLRNTVTAEIRKAKSNFNKKLLEENMDNPSKFWKSIKRITSGNKTKTNPPIRVKSIFNDKVTETDADTATTFGLFFSRIAERTSKEFYKLHPALTSLSSVPAYILNSNNVGPNVFNFKEIEICNIYNHLRTLKTTKAIGLDGIPAKLLRDSASVIAPSITSLFNLSLSTSTFPSDWKLARIIPIYKGKARNDPSNYRPISILPTLSKILEREVHKQLSTYLEALNLISGFQFGFRKKYSCPMAITLISDTIRKNSEAGLLTGAVFLDVQKAFDTVSHPKLLSKLRFFGIRDNELNWFEDYLLDRYIQVGVNGALCSSFPVNSGVPQGSILGPLLFIMHMNDLLLTPFTGSNLIRYADDTMIYFAAKTTAEITDILNEDLKIIGDWAINNEIYLHQGKLELVLFGTHKRRSINEPLKVQIYGLDIKSSLVYKYLGLHLDSGLTYKDHLQYTCSRVSKRIGALRRIRPYITTHTALTIYLATVLPILDYCDFIWDCLSQTDADRLERLQNKANEIICNNIPTVDTKLTSLKDRRSMHLSIFTFKCINNLVPVPFNEYFTLYQPKHSIRNSEMKLLVPRSKLEFAERSVLVRGSKTFNNLPEHVRLESSLPSFKAKLLDLFTA</sequence>
<dbReference type="InterPro" id="IPR043502">
    <property type="entry name" value="DNA/RNA_pol_sf"/>
</dbReference>
<proteinExistence type="predicted"/>
<dbReference type="AlphaFoldDB" id="A0A6S7FSB0"/>
<organism evidence="1 2">
    <name type="scientific">Paramuricea clavata</name>
    <name type="common">Red gorgonian</name>
    <name type="synonym">Violescent sea-whip</name>
    <dbReference type="NCBI Taxonomy" id="317549"/>
    <lineage>
        <taxon>Eukaryota</taxon>
        <taxon>Metazoa</taxon>
        <taxon>Cnidaria</taxon>
        <taxon>Anthozoa</taxon>
        <taxon>Octocorallia</taxon>
        <taxon>Malacalcyonacea</taxon>
        <taxon>Plexauridae</taxon>
        <taxon>Paramuricea</taxon>
    </lineage>
</organism>
<gene>
    <name evidence="1" type="ORF">PACLA_8A038983</name>
</gene>
<dbReference type="InterPro" id="IPR000477">
    <property type="entry name" value="RT_dom"/>
</dbReference>
<protein>
    <submittedName>
        <fullName evidence="1">Uncharacterized protein</fullName>
    </submittedName>
</protein>
<evidence type="ECO:0000313" key="1">
    <source>
        <dbReference type="EMBL" id="CAB3979993.1"/>
    </source>
</evidence>
<dbReference type="Pfam" id="PF00078">
    <property type="entry name" value="RVT_1"/>
    <property type="match status" value="1"/>
</dbReference>
<keyword evidence="2" id="KW-1185">Reference proteome</keyword>
<dbReference type="PROSITE" id="PS50878">
    <property type="entry name" value="RT_POL"/>
    <property type="match status" value="1"/>
</dbReference>
<dbReference type="Proteomes" id="UP001152795">
    <property type="component" value="Unassembled WGS sequence"/>
</dbReference>
<comment type="caution">
    <text evidence="1">The sequence shown here is derived from an EMBL/GenBank/DDBJ whole genome shotgun (WGS) entry which is preliminary data.</text>
</comment>
<name>A0A6S7FSB0_PARCT</name>
<dbReference type="EMBL" id="CACRXK020000248">
    <property type="protein sequence ID" value="CAB3979993.1"/>
    <property type="molecule type" value="Genomic_DNA"/>
</dbReference>
<dbReference type="CDD" id="cd01650">
    <property type="entry name" value="RT_nLTR_like"/>
    <property type="match status" value="1"/>
</dbReference>
<dbReference type="OrthoDB" id="415822at2759"/>
<accession>A0A6S7FSB0</accession>
<evidence type="ECO:0000313" key="2">
    <source>
        <dbReference type="Proteomes" id="UP001152795"/>
    </source>
</evidence>
<dbReference type="SUPFAM" id="SSF56672">
    <property type="entry name" value="DNA/RNA polymerases"/>
    <property type="match status" value="1"/>
</dbReference>